<dbReference type="eggNOG" id="COG0018">
    <property type="taxonomic scope" value="Bacteria"/>
</dbReference>
<dbReference type="InterPro" id="IPR001278">
    <property type="entry name" value="Arg-tRNA-ligase"/>
</dbReference>
<dbReference type="STRING" id="452652.KSE_33410"/>
<feature type="domain" description="Arginyl-tRNA synthetase catalytic core" evidence="2">
    <location>
        <begin position="77"/>
        <end position="135"/>
    </location>
</feature>
<dbReference type="PRINTS" id="PR01038">
    <property type="entry name" value="TRNASYNTHARG"/>
</dbReference>
<organism evidence="3 4">
    <name type="scientific">Kitasatospora setae (strain ATCC 33774 / DSM 43861 / JCM 3304 / KCC A-0304 / NBRC 14216 / KM-6054)</name>
    <name type="common">Streptomyces setae</name>
    <dbReference type="NCBI Taxonomy" id="452652"/>
    <lineage>
        <taxon>Bacteria</taxon>
        <taxon>Bacillati</taxon>
        <taxon>Actinomycetota</taxon>
        <taxon>Actinomycetes</taxon>
        <taxon>Kitasatosporales</taxon>
        <taxon>Streptomycetaceae</taxon>
        <taxon>Kitasatospora</taxon>
    </lineage>
</organism>
<reference evidence="3 4" key="1">
    <citation type="journal article" date="2010" name="DNA Res.">
        <title>Genome sequence of Kitasatospora setae NBRC 14216T: an evolutionary snapshot of the family Streptomycetaceae.</title>
        <authorList>
            <person name="Ichikawa N."/>
            <person name="Oguchi A."/>
            <person name="Ikeda H."/>
            <person name="Ishikawa J."/>
            <person name="Kitani S."/>
            <person name="Watanabe Y."/>
            <person name="Nakamura S."/>
            <person name="Katano Y."/>
            <person name="Kishi E."/>
            <person name="Sasagawa M."/>
            <person name="Ankai A."/>
            <person name="Fukui S."/>
            <person name="Hashimoto Y."/>
            <person name="Kamata S."/>
            <person name="Otoguro M."/>
            <person name="Tanikawa S."/>
            <person name="Nihira T."/>
            <person name="Horinouchi S."/>
            <person name="Ohnishi Y."/>
            <person name="Hayakawa M."/>
            <person name="Kuzuyama T."/>
            <person name="Arisawa A."/>
            <person name="Nomoto F."/>
            <person name="Miura H."/>
            <person name="Takahashi Y."/>
            <person name="Fujita N."/>
        </authorList>
    </citation>
    <scope>NUCLEOTIDE SEQUENCE [LARGE SCALE GENOMIC DNA]</scope>
    <source>
        <strain evidence="4">ATCC 33774 / DSM 43861 / JCM 3304 / KCC A-0304 / NBRC 14216 / KM-6054</strain>
    </source>
</reference>
<keyword evidence="1" id="KW-0436">Ligase</keyword>
<dbReference type="GO" id="GO:0006420">
    <property type="term" value="P:arginyl-tRNA aminoacylation"/>
    <property type="evidence" value="ECO:0007669"/>
    <property type="project" value="InterPro"/>
</dbReference>
<dbReference type="PANTHER" id="PTHR11956:SF5">
    <property type="entry name" value="ARGININE--TRNA LIGASE, CYTOPLASMIC"/>
    <property type="match status" value="1"/>
</dbReference>
<proteinExistence type="inferred from homology"/>
<protein>
    <submittedName>
        <fullName evidence="3">Putative arginyl-tRNA synthetase</fullName>
    </submittedName>
</protein>
<keyword evidence="1 3" id="KW-0030">Aminoacyl-tRNA synthetase</keyword>
<dbReference type="SUPFAM" id="SSF52374">
    <property type="entry name" value="Nucleotidylyl transferase"/>
    <property type="match status" value="1"/>
</dbReference>
<keyword evidence="1" id="KW-0648">Protein biosynthesis</keyword>
<dbReference type="Pfam" id="PF00750">
    <property type="entry name" value="tRNA-synt_1d"/>
    <property type="match status" value="1"/>
</dbReference>
<dbReference type="RefSeq" id="WP_014136458.1">
    <property type="nucleotide sequence ID" value="NC_016109.1"/>
</dbReference>
<dbReference type="HOGENOM" id="CLU_547233_0_0_11"/>
<sequence>MRDRDHSLPVNPLLRELLGDHADPAHAVHWNRDGRLHYRDRTGAPRQAPLPWHELGEYARSFQHTYWKEWSTHLRGRRVIVEHTSINPVHPMHLGALRSTLIGGSLARLLRSAGAEVRVHYFVNDHGRQVVLLDWIMARTRTRAIPPGMRFDTAAGVLYALVNMVLGERAADIERLTAAHPWLDRAVPPELRDPVALRARLADPTDPRPGFVDRMVDLAVADMGLVHAEVDHFERESAVTGPLDSLLHELLAEHPAVAVNGTWCLRRPDGLVPVARANGSSLYFLRDVANSLARDPAADLMLHVIGDDQTLLQRALRDVLAARGRTSEHVAFGTIHDRGRKFSSRQNRLITVAEVDREDADRLASTALEMMLRRPRRALDVGALTGRPHRRVAEALELASHGTGVGPEAGLPHPAARELATALLRSLGAAHGALHLRSPHPLARYLVDLATAYRRAARAGAVPPWAREWFLHTHEQVSGLLGLRADRSHDTAGSVRAA</sequence>
<gene>
    <name evidence="3" type="ordered locus">KSE_33410</name>
</gene>
<comment type="similarity">
    <text evidence="1">Belongs to the class-I aminoacyl-tRNA synthetase family.</text>
</comment>
<dbReference type="EMBL" id="AP010968">
    <property type="protein sequence ID" value="BAJ29151.1"/>
    <property type="molecule type" value="Genomic_DNA"/>
</dbReference>
<dbReference type="AlphaFoldDB" id="E4ND70"/>
<evidence type="ECO:0000313" key="4">
    <source>
        <dbReference type="Proteomes" id="UP000007076"/>
    </source>
</evidence>
<dbReference type="KEGG" id="ksk:KSE_33410"/>
<evidence type="ECO:0000256" key="1">
    <source>
        <dbReference type="RuleBase" id="RU363038"/>
    </source>
</evidence>
<dbReference type="Gene3D" id="3.40.50.620">
    <property type="entry name" value="HUPs"/>
    <property type="match status" value="1"/>
</dbReference>
<keyword evidence="1" id="KW-0547">Nucleotide-binding</keyword>
<dbReference type="InterPro" id="IPR014729">
    <property type="entry name" value="Rossmann-like_a/b/a_fold"/>
</dbReference>
<accession>E4ND70</accession>
<dbReference type="GO" id="GO:0005524">
    <property type="term" value="F:ATP binding"/>
    <property type="evidence" value="ECO:0007669"/>
    <property type="project" value="UniProtKB-KW"/>
</dbReference>
<evidence type="ECO:0000259" key="2">
    <source>
        <dbReference type="Pfam" id="PF00750"/>
    </source>
</evidence>
<dbReference type="GO" id="GO:0004814">
    <property type="term" value="F:arginine-tRNA ligase activity"/>
    <property type="evidence" value="ECO:0007669"/>
    <property type="project" value="InterPro"/>
</dbReference>
<dbReference type="PANTHER" id="PTHR11956">
    <property type="entry name" value="ARGINYL-TRNA SYNTHETASE"/>
    <property type="match status" value="1"/>
</dbReference>
<keyword evidence="1" id="KW-0067">ATP-binding</keyword>
<dbReference type="PATRIC" id="fig|452652.3.peg.3348"/>
<evidence type="ECO:0000313" key="3">
    <source>
        <dbReference type="EMBL" id="BAJ29151.1"/>
    </source>
</evidence>
<name>E4ND70_KITSK</name>
<dbReference type="InterPro" id="IPR035684">
    <property type="entry name" value="ArgRS_core"/>
</dbReference>
<keyword evidence="4" id="KW-1185">Reference proteome</keyword>
<dbReference type="Proteomes" id="UP000007076">
    <property type="component" value="Chromosome"/>
</dbReference>